<dbReference type="PANTHER" id="PTHR11804:SF45">
    <property type="entry name" value="SIMILAR TO OLIGOENDOPEPTIDASE"/>
    <property type="match status" value="1"/>
</dbReference>
<comment type="caution">
    <text evidence="9">The sequence shown here is derived from an EMBL/GenBank/DDBJ whole genome shotgun (WGS) entry which is preliminary data.</text>
</comment>
<dbReference type="CDD" id="cd09609">
    <property type="entry name" value="M3B_PepF"/>
    <property type="match status" value="1"/>
</dbReference>
<dbReference type="EC" id="3.4.24.-" evidence="6"/>
<evidence type="ECO:0000256" key="2">
    <source>
        <dbReference type="ARBA" id="ARBA00022723"/>
    </source>
</evidence>
<dbReference type="EMBL" id="AZCT01000005">
    <property type="protein sequence ID" value="KRK12631.1"/>
    <property type="molecule type" value="Genomic_DNA"/>
</dbReference>
<dbReference type="PATRIC" id="fig|1423816.3.peg.2611"/>
<evidence type="ECO:0000256" key="5">
    <source>
        <dbReference type="ARBA" id="ARBA00023049"/>
    </source>
</evidence>
<proteinExistence type="inferred from homology"/>
<keyword evidence="5 6" id="KW-0482">Metalloprotease</keyword>
<dbReference type="GO" id="GO:0006508">
    <property type="term" value="P:proteolysis"/>
    <property type="evidence" value="ECO:0007669"/>
    <property type="project" value="UniProtKB-KW"/>
</dbReference>
<sequence>MSETELPKRQAVDPKLTWDLTPIFHDDFAYDEAVKQVRALTKDFVRMYQGKLTEPAVIVDALADYGTIVALDSKIAHWGFMPYSTDTTDPKLRERQAQVTALGGEIGGQLSFFQAELTQLSETVLDAVVEKAPDYAGFIRQIKVAKKGALPPAAEKVLAELSPIFQAPSNIRDQTIFGDMDFGTFTAHGKTYPLSFVMYEENYQKHPDTEIRRAAYAQFNKTLRRYENTMAAGYLAQVTREKITATMRGYDSVIDYLLADQEINREMFNRQIDVIMHDLAPIMRKYVTHVKTLWGLDHIGYTDPQIDIDPSYAPTITLAQAQEMIKNATALMGKDYQDQMMQAFSDHWIDFPANQGKDSGAYTAGPYGVHPYVEMTWSNTLPAVYTLIHELGHTAQMVRSQQAHNVLDADFNDYLVESPSTFNELLLTHYLEETAKDPRMKRFALSRLLNDTYFHNFVTHLLEAAFQREVYTLIDKGESFDAARLDAITRKVLTDFWGPAVELEEGAELTWMRQSHYYMGLYSYSYSAGLTVATQAFQAIEQQGQPAVDRWLRYLSLGDSLDPTAAARVAGVDVTTDAALKHAISFLGDTVDEVVALSKEIGQD</sequence>
<dbReference type="InterPro" id="IPR034009">
    <property type="entry name" value="M3B_PepF_4"/>
</dbReference>
<dbReference type="InterPro" id="IPR042088">
    <property type="entry name" value="OligoPept_F_C"/>
</dbReference>
<keyword evidence="2 6" id="KW-0479">Metal-binding</keyword>
<dbReference type="RefSeq" id="WP_010493643.1">
    <property type="nucleotide sequence ID" value="NZ_AZCT01000005.1"/>
</dbReference>
<dbReference type="Pfam" id="PF01432">
    <property type="entry name" value="Peptidase_M3"/>
    <property type="match status" value="1"/>
</dbReference>
<evidence type="ECO:0000313" key="10">
    <source>
        <dbReference type="Proteomes" id="UP000051984"/>
    </source>
</evidence>
<dbReference type="NCBIfam" id="TIGR00181">
    <property type="entry name" value="pepF"/>
    <property type="match status" value="1"/>
</dbReference>
<comment type="cofactor">
    <cofactor evidence="6">
        <name>Zn(2+)</name>
        <dbReference type="ChEBI" id="CHEBI:29105"/>
    </cofactor>
    <text evidence="6">Binds 1 zinc ion.</text>
</comment>
<dbReference type="GO" id="GO:0006518">
    <property type="term" value="P:peptide metabolic process"/>
    <property type="evidence" value="ECO:0007669"/>
    <property type="project" value="TreeGrafter"/>
</dbReference>
<dbReference type="InterPro" id="IPR001567">
    <property type="entry name" value="Pept_M3A_M3B_dom"/>
</dbReference>
<protein>
    <recommendedName>
        <fullName evidence="6">Oligopeptidase F</fullName>
        <ecNumber evidence="6">3.4.24.-</ecNumber>
    </recommendedName>
</protein>
<evidence type="ECO:0000256" key="4">
    <source>
        <dbReference type="ARBA" id="ARBA00022833"/>
    </source>
</evidence>
<comment type="function">
    <text evidence="6">Has oligopeptidase activity and degrades a variety of small bioactive peptides.</text>
</comment>
<dbReference type="GO" id="GO:0046872">
    <property type="term" value="F:metal ion binding"/>
    <property type="evidence" value="ECO:0007669"/>
    <property type="project" value="UniProtKB-UniRule"/>
</dbReference>
<keyword evidence="3 6" id="KW-0378">Hydrolase</keyword>
<dbReference type="GO" id="GO:0004222">
    <property type="term" value="F:metalloendopeptidase activity"/>
    <property type="evidence" value="ECO:0007669"/>
    <property type="project" value="UniProtKB-UniRule"/>
</dbReference>
<dbReference type="Gene3D" id="1.10.1370.20">
    <property type="entry name" value="Oligoendopeptidase f, C-terminal domain"/>
    <property type="match status" value="1"/>
</dbReference>
<dbReference type="Proteomes" id="UP000051984">
    <property type="component" value="Unassembled WGS sequence"/>
</dbReference>
<evidence type="ECO:0000256" key="6">
    <source>
        <dbReference type="RuleBase" id="RU368091"/>
    </source>
</evidence>
<comment type="similarity">
    <text evidence="6">Belongs to the peptidase M3B family.</text>
</comment>
<evidence type="ECO:0000259" key="8">
    <source>
        <dbReference type="Pfam" id="PF08439"/>
    </source>
</evidence>
<evidence type="ECO:0000256" key="3">
    <source>
        <dbReference type="ARBA" id="ARBA00022801"/>
    </source>
</evidence>
<dbReference type="InterPro" id="IPR045090">
    <property type="entry name" value="Pept_M3A_M3B"/>
</dbReference>
<evidence type="ECO:0000256" key="1">
    <source>
        <dbReference type="ARBA" id="ARBA00022670"/>
    </source>
</evidence>
<dbReference type="InterPro" id="IPR013647">
    <property type="entry name" value="OligopepF_N_dom"/>
</dbReference>
<keyword evidence="1 6" id="KW-0645">Protease</keyword>
<keyword evidence="4 6" id="KW-0862">Zinc</keyword>
<reference evidence="9 10" key="1">
    <citation type="journal article" date="2015" name="Genome Announc.">
        <title>Expanding the biotechnology potential of lactobacilli through comparative genomics of 213 strains and associated genera.</title>
        <authorList>
            <person name="Sun Z."/>
            <person name="Harris H.M."/>
            <person name="McCann A."/>
            <person name="Guo C."/>
            <person name="Argimon S."/>
            <person name="Zhang W."/>
            <person name="Yang X."/>
            <person name="Jeffery I.B."/>
            <person name="Cooney J.C."/>
            <person name="Kagawa T.F."/>
            <person name="Liu W."/>
            <person name="Song Y."/>
            <person name="Salvetti E."/>
            <person name="Wrobel A."/>
            <person name="Rasinkangas P."/>
            <person name="Parkhill J."/>
            <person name="Rea M.C."/>
            <person name="O'Sullivan O."/>
            <person name="Ritari J."/>
            <person name="Douillard F.P."/>
            <person name="Paul Ross R."/>
            <person name="Yang R."/>
            <person name="Briner A.E."/>
            <person name="Felis G.E."/>
            <person name="de Vos W.M."/>
            <person name="Barrangou R."/>
            <person name="Klaenhammer T.R."/>
            <person name="Caufield P.W."/>
            <person name="Cui Y."/>
            <person name="Zhang H."/>
            <person name="O'Toole P.W."/>
        </authorList>
    </citation>
    <scope>NUCLEOTIDE SEQUENCE [LARGE SCALE GENOMIC DNA]</scope>
    <source>
        <strain evidence="9 10">DSM 20178</strain>
    </source>
</reference>
<dbReference type="PANTHER" id="PTHR11804">
    <property type="entry name" value="PROTEASE M3 THIMET OLIGOPEPTIDASE-RELATED"/>
    <property type="match status" value="1"/>
</dbReference>
<dbReference type="SUPFAM" id="SSF55486">
    <property type="entry name" value="Metalloproteases ('zincins'), catalytic domain"/>
    <property type="match status" value="1"/>
</dbReference>
<accession>A0A0R1F234</accession>
<dbReference type="Gene3D" id="1.20.140.70">
    <property type="entry name" value="Oligopeptidase f, N-terminal domain"/>
    <property type="match status" value="1"/>
</dbReference>
<organism evidence="9 10">
    <name type="scientific">Lacticaseibacillus zeae DSM 20178 = KCTC 3804</name>
    <dbReference type="NCBI Taxonomy" id="1423816"/>
    <lineage>
        <taxon>Bacteria</taxon>
        <taxon>Bacillati</taxon>
        <taxon>Bacillota</taxon>
        <taxon>Bacilli</taxon>
        <taxon>Lactobacillales</taxon>
        <taxon>Lactobacillaceae</taxon>
        <taxon>Lacticaseibacillus</taxon>
    </lineage>
</organism>
<evidence type="ECO:0000313" key="9">
    <source>
        <dbReference type="EMBL" id="KRK12631.1"/>
    </source>
</evidence>
<dbReference type="InterPro" id="IPR004438">
    <property type="entry name" value="Peptidase_M3B"/>
</dbReference>
<feature type="domain" description="Peptidase M3A/M3B catalytic" evidence="7">
    <location>
        <begin position="203"/>
        <end position="584"/>
    </location>
</feature>
<dbReference type="AlphaFoldDB" id="A0A0R1F234"/>
<dbReference type="Pfam" id="PF08439">
    <property type="entry name" value="Peptidase_M3_N"/>
    <property type="match status" value="1"/>
</dbReference>
<dbReference type="eggNOG" id="COG1164">
    <property type="taxonomic scope" value="Bacteria"/>
</dbReference>
<evidence type="ECO:0000259" key="7">
    <source>
        <dbReference type="Pfam" id="PF01432"/>
    </source>
</evidence>
<name>A0A0R1F234_LACZE</name>
<gene>
    <name evidence="9" type="ORF">FD51_GL002507</name>
</gene>
<feature type="domain" description="Oligopeptidase F N-terminal" evidence="8">
    <location>
        <begin position="116"/>
        <end position="182"/>
    </location>
</feature>